<dbReference type="EMBL" id="MN739319">
    <property type="protein sequence ID" value="QHS98578.1"/>
    <property type="molecule type" value="Genomic_DNA"/>
</dbReference>
<organism evidence="2">
    <name type="scientific">viral metagenome</name>
    <dbReference type="NCBI Taxonomy" id="1070528"/>
    <lineage>
        <taxon>unclassified sequences</taxon>
        <taxon>metagenomes</taxon>
        <taxon>organismal metagenomes</taxon>
    </lineage>
</organism>
<reference evidence="2" key="1">
    <citation type="journal article" date="2020" name="Nature">
        <title>Giant virus diversity and host interactions through global metagenomics.</title>
        <authorList>
            <person name="Schulz F."/>
            <person name="Roux S."/>
            <person name="Paez-Espino D."/>
            <person name="Jungbluth S."/>
            <person name="Walsh D.A."/>
            <person name="Denef V.J."/>
            <person name="McMahon K.D."/>
            <person name="Konstantinidis K.T."/>
            <person name="Eloe-Fadrosh E.A."/>
            <person name="Kyrpides N.C."/>
            <person name="Woyke T."/>
        </authorList>
    </citation>
    <scope>NUCLEOTIDE SEQUENCE</scope>
    <source>
        <strain evidence="2">GVMAG-M-3300020185-18</strain>
    </source>
</reference>
<feature type="transmembrane region" description="Helical" evidence="1">
    <location>
        <begin position="69"/>
        <end position="89"/>
    </location>
</feature>
<accession>A0A6C0C4K3</accession>
<feature type="transmembrane region" description="Helical" evidence="1">
    <location>
        <begin position="96"/>
        <end position="113"/>
    </location>
</feature>
<sequence>MNHLLLTTHGAALFPMGVFLWNWKRRKDMPSVFMFIKFIYGVSFSLLYHSHHSLPEDKVFTTDYDYDNWALLDGYACSSLIFTTVLYGLRVREPQFYITSFAVENIVLIVYLWENLNQPLIITWYLSICSFIVVILKWRTVWRYLLRFKCLSFFFSVSGIVAIVMYSIASQEWYNQKYVKYHSMWHCFVFSTAGFTALLRYNLDEQLYPIINRRNQLDSI</sequence>
<keyword evidence="1" id="KW-0472">Membrane</keyword>
<name>A0A6C0C4K3_9ZZZZ</name>
<feature type="transmembrane region" description="Helical" evidence="1">
    <location>
        <begin position="150"/>
        <end position="169"/>
    </location>
</feature>
<evidence type="ECO:0008006" key="3">
    <source>
        <dbReference type="Google" id="ProtNLM"/>
    </source>
</evidence>
<proteinExistence type="predicted"/>
<dbReference type="AlphaFoldDB" id="A0A6C0C4K3"/>
<protein>
    <recommendedName>
        <fullName evidence="3">Post-GPI attachment to proteins factor 3</fullName>
    </recommendedName>
</protein>
<evidence type="ECO:0000313" key="2">
    <source>
        <dbReference type="EMBL" id="QHS98578.1"/>
    </source>
</evidence>
<evidence type="ECO:0000256" key="1">
    <source>
        <dbReference type="SAM" id="Phobius"/>
    </source>
</evidence>
<keyword evidence="1" id="KW-1133">Transmembrane helix</keyword>
<feature type="transmembrane region" description="Helical" evidence="1">
    <location>
        <begin position="181"/>
        <end position="203"/>
    </location>
</feature>
<feature type="transmembrane region" description="Helical" evidence="1">
    <location>
        <begin position="119"/>
        <end position="138"/>
    </location>
</feature>
<feature type="transmembrane region" description="Helical" evidence="1">
    <location>
        <begin position="6"/>
        <end position="23"/>
    </location>
</feature>
<keyword evidence="1" id="KW-0812">Transmembrane</keyword>
<feature type="transmembrane region" description="Helical" evidence="1">
    <location>
        <begin position="30"/>
        <end position="49"/>
    </location>
</feature>